<dbReference type="Proteomes" id="UP000824890">
    <property type="component" value="Unassembled WGS sequence"/>
</dbReference>
<organism evidence="1 2">
    <name type="scientific">Brassica napus</name>
    <name type="common">Rape</name>
    <dbReference type="NCBI Taxonomy" id="3708"/>
    <lineage>
        <taxon>Eukaryota</taxon>
        <taxon>Viridiplantae</taxon>
        <taxon>Streptophyta</taxon>
        <taxon>Embryophyta</taxon>
        <taxon>Tracheophyta</taxon>
        <taxon>Spermatophyta</taxon>
        <taxon>Magnoliopsida</taxon>
        <taxon>eudicotyledons</taxon>
        <taxon>Gunneridae</taxon>
        <taxon>Pentapetalae</taxon>
        <taxon>rosids</taxon>
        <taxon>malvids</taxon>
        <taxon>Brassicales</taxon>
        <taxon>Brassicaceae</taxon>
        <taxon>Brassiceae</taxon>
        <taxon>Brassica</taxon>
    </lineage>
</organism>
<comment type="caution">
    <text evidence="1">The sequence shown here is derived from an EMBL/GenBank/DDBJ whole genome shotgun (WGS) entry which is preliminary data.</text>
</comment>
<proteinExistence type="predicted"/>
<protein>
    <submittedName>
        <fullName evidence="1">Uncharacterized protein</fullName>
    </submittedName>
</protein>
<name>A0ABQ8D0D1_BRANA</name>
<reference evidence="1 2" key="1">
    <citation type="submission" date="2021-05" db="EMBL/GenBank/DDBJ databases">
        <title>Genome Assembly of Synthetic Allotetraploid Brassica napus Reveals Homoeologous Exchanges between Subgenomes.</title>
        <authorList>
            <person name="Davis J.T."/>
        </authorList>
    </citation>
    <scope>NUCLEOTIDE SEQUENCE [LARGE SCALE GENOMIC DNA]</scope>
    <source>
        <strain evidence="2">cv. Da-Ae</strain>
        <tissue evidence="1">Seedling</tissue>
    </source>
</reference>
<evidence type="ECO:0000313" key="1">
    <source>
        <dbReference type="EMBL" id="KAH0921966.1"/>
    </source>
</evidence>
<sequence length="189" mass="20712">ISVGFGVRPARERACRRRSPSSFSLIGPELSPLRLLHEDAVAWRVGAVKTIVVCVLILGGGGFHSFAAAGSCLREVEASSVSPSSSPGGEGYHSFASSALGISLRFLGFDFGSGWLFLRVLCVGGWVLSEELSKSDDALRRVDEEKNRDGFDGGAPDSELRRKEVAVMWFRWRFEAETFKSRRLRRVSS</sequence>
<gene>
    <name evidence="1" type="ORF">HID58_021984</name>
</gene>
<accession>A0ABQ8D0D1</accession>
<feature type="non-terminal residue" evidence="1">
    <location>
        <position position="1"/>
    </location>
</feature>
<evidence type="ECO:0000313" key="2">
    <source>
        <dbReference type="Proteomes" id="UP000824890"/>
    </source>
</evidence>
<dbReference type="EMBL" id="JAGKQM010000006">
    <property type="protein sequence ID" value="KAH0921966.1"/>
    <property type="molecule type" value="Genomic_DNA"/>
</dbReference>
<keyword evidence="2" id="KW-1185">Reference proteome</keyword>